<dbReference type="SUPFAM" id="SSF160374">
    <property type="entry name" value="RplX-like"/>
    <property type="match status" value="1"/>
</dbReference>
<dbReference type="Gene3D" id="3.10.20.10">
    <property type="match status" value="2"/>
</dbReference>
<keyword evidence="2 4" id="KW-0689">Ribosomal protein</keyword>
<dbReference type="GO" id="GO:0005840">
    <property type="term" value="C:ribosome"/>
    <property type="evidence" value="ECO:0007669"/>
    <property type="project" value="UniProtKB-KW"/>
</dbReference>
<evidence type="ECO:0000256" key="3">
    <source>
        <dbReference type="ARBA" id="ARBA00023274"/>
    </source>
</evidence>
<dbReference type="PIRSF" id="PIRSF002190">
    <property type="entry name" value="Ribosomal_L18a"/>
    <property type="match status" value="1"/>
</dbReference>
<keyword evidence="3 4" id="KW-0687">Ribonucleoprotein</keyword>
<keyword evidence="7" id="KW-1185">Reference proteome</keyword>
<dbReference type="OrthoDB" id="1294322at2759"/>
<dbReference type="InParanoid" id="A0A7M7JMG4"/>
<comment type="similarity">
    <text evidence="1 4">Belongs to the eukaryotic ribosomal protein eL20 family.</text>
</comment>
<dbReference type="KEGG" id="vde:111246799"/>
<dbReference type="OMA" id="CIFAKND"/>
<dbReference type="FunFam" id="3.10.20.10:FF:000001">
    <property type="entry name" value="60S ribosomal protein L18a"/>
    <property type="match status" value="1"/>
</dbReference>
<dbReference type="GO" id="GO:1990904">
    <property type="term" value="C:ribonucleoprotein complex"/>
    <property type="evidence" value="ECO:0007669"/>
    <property type="project" value="UniProtKB-KW"/>
</dbReference>
<dbReference type="PANTHER" id="PTHR10052">
    <property type="entry name" value="60S RIBOSOMAL PROTEIN L18A"/>
    <property type="match status" value="1"/>
</dbReference>
<dbReference type="FunCoup" id="A0A7M7JMG4">
    <property type="interactions" value="975"/>
</dbReference>
<dbReference type="InterPro" id="IPR021138">
    <property type="entry name" value="Ribosomal_eL20_eukaryotes"/>
</dbReference>
<dbReference type="Pfam" id="PF01775">
    <property type="entry name" value="Ribosomal_L18A"/>
    <property type="match status" value="1"/>
</dbReference>
<dbReference type="RefSeq" id="XP_022652719.1">
    <property type="nucleotide sequence ID" value="XM_022796984.1"/>
</dbReference>
<evidence type="ECO:0000313" key="7">
    <source>
        <dbReference type="Proteomes" id="UP000594260"/>
    </source>
</evidence>
<dbReference type="GO" id="GO:0003735">
    <property type="term" value="F:structural constituent of ribosome"/>
    <property type="evidence" value="ECO:0007669"/>
    <property type="project" value="InterPro"/>
</dbReference>
<evidence type="ECO:0000259" key="5">
    <source>
        <dbReference type="Pfam" id="PF01775"/>
    </source>
</evidence>
<organism evidence="6 7">
    <name type="scientific">Varroa destructor</name>
    <name type="common">Honeybee mite</name>
    <dbReference type="NCBI Taxonomy" id="109461"/>
    <lineage>
        <taxon>Eukaryota</taxon>
        <taxon>Metazoa</taxon>
        <taxon>Ecdysozoa</taxon>
        <taxon>Arthropoda</taxon>
        <taxon>Chelicerata</taxon>
        <taxon>Arachnida</taxon>
        <taxon>Acari</taxon>
        <taxon>Parasitiformes</taxon>
        <taxon>Mesostigmata</taxon>
        <taxon>Gamasina</taxon>
        <taxon>Dermanyssoidea</taxon>
        <taxon>Varroidae</taxon>
        <taxon>Varroa</taxon>
    </lineage>
</organism>
<dbReference type="GeneID" id="111246799"/>
<accession>A0A7M7JMG4</accession>
<reference evidence="6" key="1">
    <citation type="submission" date="2021-01" db="UniProtKB">
        <authorList>
            <consortium name="EnsemblMetazoa"/>
        </authorList>
    </citation>
    <scope>IDENTIFICATION</scope>
</reference>
<protein>
    <recommendedName>
        <fullName evidence="4">60S ribosomal protein L18a</fullName>
    </recommendedName>
</protein>
<dbReference type="FunFam" id="3.10.20.10:FF:000002">
    <property type="entry name" value="60S ribosomal protein L18a"/>
    <property type="match status" value="1"/>
</dbReference>
<evidence type="ECO:0000256" key="2">
    <source>
        <dbReference type="ARBA" id="ARBA00022980"/>
    </source>
</evidence>
<name>A0A7M7JMG4_VARDE</name>
<dbReference type="CTD" id="6142"/>
<dbReference type="GO" id="GO:0006412">
    <property type="term" value="P:translation"/>
    <property type="evidence" value="ECO:0007669"/>
    <property type="project" value="InterPro"/>
</dbReference>
<dbReference type="EnsemblMetazoa" id="XM_022796984">
    <property type="protein sequence ID" value="XP_022652719"/>
    <property type="gene ID" value="LOC111246799"/>
</dbReference>
<evidence type="ECO:0000256" key="4">
    <source>
        <dbReference type="PIRNR" id="PIRNR002190"/>
    </source>
</evidence>
<dbReference type="Proteomes" id="UP000594260">
    <property type="component" value="Unplaced"/>
</dbReference>
<proteinExistence type="inferred from homology"/>
<sequence length="177" mass="20936">MKASGLLRHYELVGRAHPTERDPHPKLYKMYIFAPDFVTAKSRFWYFIKKLKKVKKTTGEVISIKRIPEKNPGKVKNYGIWLRYNSRSGIHNMYREYRDVTTEGAVTQCYRDMGARHRAQASSIQIIRVESVPAAKTRRAHIKQFHDQKIKFPHPFPIKRNFHAQRFAANRPIVRFQ</sequence>
<dbReference type="HAMAP" id="MF_00273">
    <property type="entry name" value="Ribosomal_eL20"/>
    <property type="match status" value="1"/>
</dbReference>
<feature type="domain" description="Large ribosomal subunit protein eL20" evidence="5">
    <location>
        <begin position="8"/>
        <end position="130"/>
    </location>
</feature>
<evidence type="ECO:0000256" key="1">
    <source>
        <dbReference type="ARBA" id="ARBA00009362"/>
    </source>
</evidence>
<dbReference type="InterPro" id="IPR028877">
    <property type="entry name" value="Ribosomal_eL20"/>
</dbReference>
<dbReference type="AlphaFoldDB" id="A0A7M7JMG4"/>
<dbReference type="InterPro" id="IPR023573">
    <property type="entry name" value="Ribosomal_eL20_dom"/>
</dbReference>
<evidence type="ECO:0000313" key="6">
    <source>
        <dbReference type="EnsemblMetazoa" id="XP_022652719"/>
    </source>
</evidence>